<dbReference type="PRINTS" id="PR00385">
    <property type="entry name" value="P450"/>
</dbReference>
<dbReference type="Gene3D" id="1.10.630.10">
    <property type="entry name" value="Cytochrome P450"/>
    <property type="match status" value="1"/>
</dbReference>
<keyword evidence="7" id="KW-0503">Monooxygenase</keyword>
<dbReference type="PANTHER" id="PTHR46206">
    <property type="entry name" value="CYTOCHROME P450"/>
    <property type="match status" value="1"/>
</dbReference>
<evidence type="ECO:0000313" key="8">
    <source>
        <dbReference type="EMBL" id="GJJ12854.1"/>
    </source>
</evidence>
<evidence type="ECO:0000256" key="7">
    <source>
        <dbReference type="RuleBase" id="RU000461"/>
    </source>
</evidence>
<protein>
    <recommendedName>
        <fullName evidence="10">Cytochrome P450</fullName>
    </recommendedName>
</protein>
<dbReference type="Proteomes" id="UP001050691">
    <property type="component" value="Unassembled WGS sequence"/>
</dbReference>
<dbReference type="GO" id="GO:0005506">
    <property type="term" value="F:iron ion binding"/>
    <property type="evidence" value="ECO:0007669"/>
    <property type="project" value="InterPro"/>
</dbReference>
<keyword evidence="6 7" id="KW-0349">Heme</keyword>
<dbReference type="CDD" id="cd11041">
    <property type="entry name" value="CYP503A1-like"/>
    <property type="match status" value="1"/>
</dbReference>
<reference evidence="8" key="1">
    <citation type="submission" date="2021-10" db="EMBL/GenBank/DDBJ databases">
        <title>De novo Genome Assembly of Clathrus columnatus (Basidiomycota, Fungi) Using Illumina and Nanopore Sequence Data.</title>
        <authorList>
            <person name="Ogiso-Tanaka E."/>
            <person name="Itagaki H."/>
            <person name="Hosoya T."/>
            <person name="Hosaka K."/>
        </authorList>
    </citation>
    <scope>NUCLEOTIDE SEQUENCE</scope>
    <source>
        <strain evidence="8">MO-923</strain>
    </source>
</reference>
<dbReference type="Pfam" id="PF00067">
    <property type="entry name" value="p450"/>
    <property type="match status" value="1"/>
</dbReference>
<evidence type="ECO:0000256" key="1">
    <source>
        <dbReference type="ARBA" id="ARBA00001971"/>
    </source>
</evidence>
<organism evidence="8 9">
    <name type="scientific">Clathrus columnatus</name>
    <dbReference type="NCBI Taxonomy" id="1419009"/>
    <lineage>
        <taxon>Eukaryota</taxon>
        <taxon>Fungi</taxon>
        <taxon>Dikarya</taxon>
        <taxon>Basidiomycota</taxon>
        <taxon>Agaricomycotina</taxon>
        <taxon>Agaricomycetes</taxon>
        <taxon>Phallomycetidae</taxon>
        <taxon>Phallales</taxon>
        <taxon>Clathraceae</taxon>
        <taxon>Clathrus</taxon>
    </lineage>
</organism>
<accession>A0AAV5AE01</accession>
<keyword evidence="5 6" id="KW-0408">Iron</keyword>
<dbReference type="PROSITE" id="PS00086">
    <property type="entry name" value="CYTOCHROME_P450"/>
    <property type="match status" value="1"/>
</dbReference>
<dbReference type="InterPro" id="IPR002403">
    <property type="entry name" value="Cyt_P450_E_grp-IV"/>
</dbReference>
<evidence type="ECO:0000256" key="2">
    <source>
        <dbReference type="ARBA" id="ARBA00010617"/>
    </source>
</evidence>
<keyword evidence="9" id="KW-1185">Reference proteome</keyword>
<dbReference type="GO" id="GO:0020037">
    <property type="term" value="F:heme binding"/>
    <property type="evidence" value="ECO:0007669"/>
    <property type="project" value="InterPro"/>
</dbReference>
<dbReference type="PRINTS" id="PR00465">
    <property type="entry name" value="EP450IV"/>
</dbReference>
<evidence type="ECO:0000256" key="6">
    <source>
        <dbReference type="PIRSR" id="PIRSR602403-1"/>
    </source>
</evidence>
<comment type="caution">
    <text evidence="8">The sequence shown here is derived from an EMBL/GenBank/DDBJ whole genome shotgun (WGS) entry which is preliminary data.</text>
</comment>
<dbReference type="AlphaFoldDB" id="A0AAV5AE01"/>
<sequence length="227" mass="25799">MVNPEHRTPYGLTLRLLHLHQASAHISIEALYATIGELSSRPEYIEPIRKEIAIVVSKYGWSKTALSEMARLESFIMETLRLNPTSDLTSSRKATKDYVLKNGMCIPKGSLVLLPQFAVHMDDEVYPEPTQFQGFRFCANPSLENAGEPTNLTHRFTRIRPDFLLFGIGDHACPGRFFATTSLKIAMAHLIHTYDFKADPASPYKYRHDMIEMITDPNFTLLLKARN</sequence>
<dbReference type="GO" id="GO:0016705">
    <property type="term" value="F:oxidoreductase activity, acting on paired donors, with incorporation or reduction of molecular oxygen"/>
    <property type="evidence" value="ECO:0007669"/>
    <property type="project" value="InterPro"/>
</dbReference>
<dbReference type="InterPro" id="IPR036396">
    <property type="entry name" value="Cyt_P450_sf"/>
</dbReference>
<keyword evidence="3 6" id="KW-0479">Metal-binding</keyword>
<evidence type="ECO:0000256" key="5">
    <source>
        <dbReference type="ARBA" id="ARBA00023004"/>
    </source>
</evidence>
<comment type="cofactor">
    <cofactor evidence="1 6">
        <name>heme</name>
        <dbReference type="ChEBI" id="CHEBI:30413"/>
    </cofactor>
</comment>
<dbReference type="GO" id="GO:0004497">
    <property type="term" value="F:monooxygenase activity"/>
    <property type="evidence" value="ECO:0007669"/>
    <property type="project" value="UniProtKB-KW"/>
</dbReference>
<dbReference type="InterPro" id="IPR001128">
    <property type="entry name" value="Cyt_P450"/>
</dbReference>
<dbReference type="EMBL" id="BPWL01000008">
    <property type="protein sequence ID" value="GJJ12854.1"/>
    <property type="molecule type" value="Genomic_DNA"/>
</dbReference>
<evidence type="ECO:0000313" key="9">
    <source>
        <dbReference type="Proteomes" id="UP001050691"/>
    </source>
</evidence>
<evidence type="ECO:0008006" key="10">
    <source>
        <dbReference type="Google" id="ProtNLM"/>
    </source>
</evidence>
<gene>
    <name evidence="8" type="ORF">Clacol_007099</name>
</gene>
<dbReference type="SUPFAM" id="SSF48264">
    <property type="entry name" value="Cytochrome P450"/>
    <property type="match status" value="1"/>
</dbReference>
<comment type="similarity">
    <text evidence="2 7">Belongs to the cytochrome P450 family.</text>
</comment>
<feature type="binding site" description="axial binding residue" evidence="6">
    <location>
        <position position="173"/>
    </location>
    <ligand>
        <name>heme</name>
        <dbReference type="ChEBI" id="CHEBI:30413"/>
    </ligand>
    <ligandPart>
        <name>Fe</name>
        <dbReference type="ChEBI" id="CHEBI:18248"/>
    </ligandPart>
</feature>
<evidence type="ECO:0000256" key="3">
    <source>
        <dbReference type="ARBA" id="ARBA00022723"/>
    </source>
</evidence>
<keyword evidence="4 7" id="KW-0560">Oxidoreductase</keyword>
<proteinExistence type="inferred from homology"/>
<name>A0AAV5AE01_9AGAM</name>
<evidence type="ECO:0000256" key="4">
    <source>
        <dbReference type="ARBA" id="ARBA00023002"/>
    </source>
</evidence>
<dbReference type="InterPro" id="IPR017972">
    <property type="entry name" value="Cyt_P450_CS"/>
</dbReference>